<evidence type="ECO:0000256" key="15">
    <source>
        <dbReference type="SAM" id="Phobius"/>
    </source>
</evidence>
<dbReference type="EMBL" id="CAJNIZ010045397">
    <property type="protein sequence ID" value="CAE7718923.1"/>
    <property type="molecule type" value="Genomic_DNA"/>
</dbReference>
<comment type="subcellular location">
    <subcellularLocation>
        <location evidence="2">Endoplasmic reticulum</location>
    </subcellularLocation>
    <subcellularLocation>
        <location evidence="1">Membrane</location>
        <topology evidence="1">Multi-pass membrane protein</topology>
    </subcellularLocation>
</comment>
<proteinExistence type="inferred from homology"/>
<name>A0A812X4X8_SYMPI</name>
<dbReference type="Proteomes" id="UP000649617">
    <property type="component" value="Unassembled WGS sequence"/>
</dbReference>
<evidence type="ECO:0000256" key="3">
    <source>
        <dbReference type="ARBA" id="ARBA00004922"/>
    </source>
</evidence>
<keyword evidence="12 15" id="KW-0472">Membrane</keyword>
<dbReference type="PANTHER" id="PTHR44227">
    <property type="match status" value="1"/>
</dbReference>
<dbReference type="SMART" id="SM00028">
    <property type="entry name" value="TPR"/>
    <property type="match status" value="3"/>
</dbReference>
<dbReference type="GO" id="GO:0005783">
    <property type="term" value="C:endoplasmic reticulum"/>
    <property type="evidence" value="ECO:0007669"/>
    <property type="project" value="UniProtKB-SubCell"/>
</dbReference>
<evidence type="ECO:0000256" key="1">
    <source>
        <dbReference type="ARBA" id="ARBA00004141"/>
    </source>
</evidence>
<feature type="domain" description="DUF1736" evidence="16">
    <location>
        <begin position="361"/>
        <end position="425"/>
    </location>
</feature>
<keyword evidence="8" id="KW-0677">Repeat</keyword>
<evidence type="ECO:0000259" key="16">
    <source>
        <dbReference type="Pfam" id="PF08409"/>
    </source>
</evidence>
<evidence type="ECO:0000313" key="17">
    <source>
        <dbReference type="EMBL" id="CAE7718923.1"/>
    </source>
</evidence>
<keyword evidence="7 15" id="KW-0812">Transmembrane</keyword>
<feature type="transmembrane region" description="Helical" evidence="15">
    <location>
        <begin position="332"/>
        <end position="350"/>
    </location>
</feature>
<dbReference type="InterPro" id="IPR013618">
    <property type="entry name" value="TMTC_DUF1736"/>
</dbReference>
<dbReference type="UniPathway" id="UPA00378"/>
<evidence type="ECO:0000256" key="12">
    <source>
        <dbReference type="ARBA" id="ARBA00023136"/>
    </source>
</evidence>
<feature type="repeat" description="TPR" evidence="13">
    <location>
        <begin position="543"/>
        <end position="576"/>
    </location>
</feature>
<evidence type="ECO:0000256" key="9">
    <source>
        <dbReference type="ARBA" id="ARBA00022803"/>
    </source>
</evidence>
<gene>
    <name evidence="17" type="primary">Tmtc4</name>
    <name evidence="17" type="ORF">SPIL2461_LOCUS20454</name>
</gene>
<comment type="pathway">
    <text evidence="3">Protein modification; protein glycosylation.</text>
</comment>
<keyword evidence="6" id="KW-0808">Transferase</keyword>
<feature type="transmembrane region" description="Helical" evidence="15">
    <location>
        <begin position="278"/>
        <end position="298"/>
    </location>
</feature>
<sequence>QLSLSMEEDASKASSASLFGGMTRPTSSRASRQRNARKSKTRSLPDGFSESGASLPCWRDVFKGQEGLWLRTVRRGTNSLRRRAGELAKLGRGSASTNGCQRSLVTLHCYDRVQAETVDMPSLHLEEVMGFAELSFFMDDAMIKKNPNVYEELNWRRLFRTDYWGLDMFEGPWTHKSFRPLTVLTFRWNHAMHEFSGSGFHIVNIMLNAACAVLLMLFGQRVGLSLDWALLLGALFLAHPIHTESVLYIVGRADLLCLLLVLLAALVYAPCIKERPGFAVLAPLLSVVASALLVAAGLCKETGFCFFGLLAGWEILRGLISTSQSHVLRVFRLLAILVMGTIACGVRVWYTGGTSIDNMDPHSNPVAVHSDWWVRLRSYALLHGIYAKLLVFPTSLSYDYSFDAIPLVVDASDLRLLLPVTAYLGFAILLVFSLAVLRPSRSKSPAEGPIIGLAMLILSFFPMSNILFPVGTMIGERLLYIPSAGLLTTLVCLAQRSPSVRLFASLLLVAGGLAVWRCALRVPDWKDSDSITTADGLTQLRSARVQFNLANVYLKAKLYDDALATYQRSITIDPTDHDALPLYHAGQILFFKGQHQEAARYLEKAVNGFFSPLTIQEEEIWHDYALSLWFVQKPQASVAHFQKALAINPVFTKALNNMACAAGLGAITGILSKEYYQHAINSLDQAVRIDPGNILYWRNAVALMLAGGDEQRATVTWNQLVSMDPQGAGQPPNDCSWEFYFR</sequence>
<feature type="compositionally biased region" description="Basic residues" evidence="14">
    <location>
        <begin position="31"/>
        <end position="41"/>
    </location>
</feature>
<dbReference type="EC" id="2.4.1.109" evidence="5"/>
<dbReference type="Pfam" id="PF08409">
    <property type="entry name" value="TMTC_DUF1736"/>
    <property type="match status" value="1"/>
</dbReference>
<evidence type="ECO:0000256" key="14">
    <source>
        <dbReference type="SAM" id="MobiDB-lite"/>
    </source>
</evidence>
<evidence type="ECO:0000256" key="8">
    <source>
        <dbReference type="ARBA" id="ARBA00022737"/>
    </source>
</evidence>
<dbReference type="GO" id="GO:0016020">
    <property type="term" value="C:membrane"/>
    <property type="evidence" value="ECO:0007669"/>
    <property type="project" value="UniProtKB-SubCell"/>
</dbReference>
<evidence type="ECO:0000256" key="5">
    <source>
        <dbReference type="ARBA" id="ARBA00012839"/>
    </source>
</evidence>
<dbReference type="InterPro" id="IPR011990">
    <property type="entry name" value="TPR-like_helical_dom_sf"/>
</dbReference>
<evidence type="ECO:0000256" key="2">
    <source>
        <dbReference type="ARBA" id="ARBA00004240"/>
    </source>
</evidence>
<dbReference type="SUPFAM" id="SSF48452">
    <property type="entry name" value="TPR-like"/>
    <property type="match status" value="1"/>
</dbReference>
<comment type="caution">
    <text evidence="17">The sequence shown here is derived from an EMBL/GenBank/DDBJ whole genome shotgun (WGS) entry which is preliminary data.</text>
</comment>
<keyword evidence="18" id="KW-1185">Reference proteome</keyword>
<comment type="similarity">
    <text evidence="4">Belongs to the TMTC family.</text>
</comment>
<feature type="non-terminal residue" evidence="17">
    <location>
        <position position="1"/>
    </location>
</feature>
<evidence type="ECO:0000256" key="10">
    <source>
        <dbReference type="ARBA" id="ARBA00022824"/>
    </source>
</evidence>
<reference evidence="17" key="1">
    <citation type="submission" date="2021-02" db="EMBL/GenBank/DDBJ databases">
        <authorList>
            <person name="Dougan E. K."/>
            <person name="Rhodes N."/>
            <person name="Thang M."/>
            <person name="Chan C."/>
        </authorList>
    </citation>
    <scope>NUCLEOTIDE SEQUENCE</scope>
</reference>
<keyword evidence="9 13" id="KW-0802">TPR repeat</keyword>
<dbReference type="InterPro" id="IPR019734">
    <property type="entry name" value="TPR_rpt"/>
</dbReference>
<dbReference type="InterPro" id="IPR052346">
    <property type="entry name" value="O-mannosyl-transferase_TMTC"/>
</dbReference>
<dbReference type="GO" id="GO:0004169">
    <property type="term" value="F:dolichyl-phosphate-mannose-protein mannosyltransferase activity"/>
    <property type="evidence" value="ECO:0007669"/>
    <property type="project" value="UniProtKB-EC"/>
</dbReference>
<dbReference type="GO" id="GO:0030968">
    <property type="term" value="P:endoplasmic reticulum unfolded protein response"/>
    <property type="evidence" value="ECO:0007669"/>
    <property type="project" value="TreeGrafter"/>
</dbReference>
<dbReference type="PANTHER" id="PTHR44227:SF3">
    <property type="entry name" value="PROTEIN O-MANNOSYL-TRANSFERASE TMTC4"/>
    <property type="match status" value="1"/>
</dbReference>
<accession>A0A812X4X8</accession>
<evidence type="ECO:0000256" key="4">
    <source>
        <dbReference type="ARBA" id="ARBA00007882"/>
    </source>
</evidence>
<keyword evidence="10" id="KW-0256">Endoplasmic reticulum</keyword>
<evidence type="ECO:0000256" key="13">
    <source>
        <dbReference type="PROSITE-ProRule" id="PRU00339"/>
    </source>
</evidence>
<feature type="transmembrane region" description="Helical" evidence="15">
    <location>
        <begin position="199"/>
        <end position="218"/>
    </location>
</feature>
<organism evidence="17 18">
    <name type="scientific">Symbiodinium pilosum</name>
    <name type="common">Dinoflagellate</name>
    <dbReference type="NCBI Taxonomy" id="2952"/>
    <lineage>
        <taxon>Eukaryota</taxon>
        <taxon>Sar</taxon>
        <taxon>Alveolata</taxon>
        <taxon>Dinophyceae</taxon>
        <taxon>Suessiales</taxon>
        <taxon>Symbiodiniaceae</taxon>
        <taxon>Symbiodinium</taxon>
    </lineage>
</organism>
<feature type="region of interest" description="Disordered" evidence="14">
    <location>
        <begin position="1"/>
        <end position="51"/>
    </location>
</feature>
<evidence type="ECO:0000256" key="7">
    <source>
        <dbReference type="ARBA" id="ARBA00022692"/>
    </source>
</evidence>
<feature type="transmembrane region" description="Helical" evidence="15">
    <location>
        <begin position="416"/>
        <end position="437"/>
    </location>
</feature>
<evidence type="ECO:0000256" key="11">
    <source>
        <dbReference type="ARBA" id="ARBA00022989"/>
    </source>
</evidence>
<protein>
    <recommendedName>
        <fullName evidence="5">dolichyl-phosphate-mannose--protein mannosyltransferase</fullName>
        <ecNumber evidence="5">2.4.1.109</ecNumber>
    </recommendedName>
</protein>
<evidence type="ECO:0000256" key="6">
    <source>
        <dbReference type="ARBA" id="ARBA00022679"/>
    </source>
</evidence>
<feature type="transmembrane region" description="Helical" evidence="15">
    <location>
        <begin position="248"/>
        <end position="271"/>
    </location>
</feature>
<dbReference type="PROSITE" id="PS50293">
    <property type="entry name" value="TPR_REGION"/>
    <property type="match status" value="1"/>
</dbReference>
<feature type="transmembrane region" description="Helical" evidence="15">
    <location>
        <begin position="449"/>
        <end position="468"/>
    </location>
</feature>
<keyword evidence="11 15" id="KW-1133">Transmembrane helix</keyword>
<dbReference type="AlphaFoldDB" id="A0A812X4X8"/>
<dbReference type="Gene3D" id="1.25.40.10">
    <property type="entry name" value="Tetratricopeptide repeat domain"/>
    <property type="match status" value="1"/>
</dbReference>
<dbReference type="PROSITE" id="PS50005">
    <property type="entry name" value="TPR"/>
    <property type="match status" value="1"/>
</dbReference>
<feature type="transmembrane region" description="Helical" evidence="15">
    <location>
        <begin position="225"/>
        <end position="242"/>
    </location>
</feature>
<dbReference type="Pfam" id="PF13424">
    <property type="entry name" value="TPR_12"/>
    <property type="match status" value="1"/>
</dbReference>
<evidence type="ECO:0000313" key="18">
    <source>
        <dbReference type="Proteomes" id="UP000649617"/>
    </source>
</evidence>
<dbReference type="OrthoDB" id="1658288at2759"/>